<dbReference type="PANTHER" id="PTHR48090:SF6">
    <property type="entry name" value="SLR5056 PROTEIN"/>
    <property type="match status" value="1"/>
</dbReference>
<keyword evidence="3" id="KW-0808">Transferase</keyword>
<accession>A0A3E0ABB3</accession>
<dbReference type="Gene3D" id="3.90.550.10">
    <property type="entry name" value="Spore Coat Polysaccharide Biosynthesis Protein SpsA, Chain A"/>
    <property type="match status" value="1"/>
</dbReference>
<dbReference type="Pfam" id="PF00535">
    <property type="entry name" value="Glycos_transf_2"/>
    <property type="match status" value="1"/>
</dbReference>
<feature type="transmembrane region" description="Helical" evidence="1">
    <location>
        <begin position="251"/>
        <end position="274"/>
    </location>
</feature>
<dbReference type="CDD" id="cd04179">
    <property type="entry name" value="DPM_DPG-synthase_like"/>
    <property type="match status" value="1"/>
</dbReference>
<sequence>MYRTKRIAVVVPAMNEEILLPLTLKGIPDYVDRIIVIDDGSTDKTPAIVNDFMKNSDKITLIRHEVNQGLGQSLIDGYVKSLEDAEIDYTAVMAGDNQMHPDDLKVLLEAIIIRNLDYVKGNRLLQPDVFEKMPRYRLLGNSLLTILTKFATGYYYIMDPQCGYTVIKNTALAKIPIRKMKKGFGYNADILCMLNIQGCKVDDVEIRPIYGQEKSKIKLRKYIPEVSALLIRLFFRRLWKRYIVRDFNPLVLFYGFGFFLFFFVVIPLLVRFFVLFNRYGQAPQTTLIILVFIFSFSFQSMLFAIWMDMDYNKRRQ</sequence>
<feature type="domain" description="Glycosyltransferase 2-like" evidence="2">
    <location>
        <begin position="9"/>
        <end position="171"/>
    </location>
</feature>
<dbReference type="PANTHER" id="PTHR48090">
    <property type="entry name" value="UNDECAPRENYL-PHOSPHATE 4-DEOXY-4-FORMAMIDO-L-ARABINOSE TRANSFERASE-RELATED"/>
    <property type="match status" value="1"/>
</dbReference>
<dbReference type="RefSeq" id="WP_116225370.1">
    <property type="nucleotide sequence ID" value="NZ_AP018437.1"/>
</dbReference>
<keyword evidence="4" id="KW-1185">Reference proteome</keyword>
<evidence type="ECO:0000313" key="3">
    <source>
        <dbReference type="EMBL" id="REG08724.1"/>
    </source>
</evidence>
<organism evidence="3 4">
    <name type="scientific">Pelolinea submarina</name>
    <dbReference type="NCBI Taxonomy" id="913107"/>
    <lineage>
        <taxon>Bacteria</taxon>
        <taxon>Bacillati</taxon>
        <taxon>Chloroflexota</taxon>
        <taxon>Anaerolineae</taxon>
        <taxon>Anaerolineales</taxon>
        <taxon>Anaerolineaceae</taxon>
        <taxon>Pelolinea</taxon>
    </lineage>
</organism>
<dbReference type="GO" id="GO:0016740">
    <property type="term" value="F:transferase activity"/>
    <property type="evidence" value="ECO:0007669"/>
    <property type="project" value="UniProtKB-KW"/>
</dbReference>
<keyword evidence="1" id="KW-0812">Transmembrane</keyword>
<gene>
    <name evidence="3" type="ORF">DFR64_2099</name>
</gene>
<keyword evidence="1" id="KW-1133">Transmembrane helix</keyword>
<evidence type="ECO:0000259" key="2">
    <source>
        <dbReference type="Pfam" id="PF00535"/>
    </source>
</evidence>
<dbReference type="OrthoDB" id="9810303at2"/>
<dbReference type="InterPro" id="IPR001173">
    <property type="entry name" value="Glyco_trans_2-like"/>
</dbReference>
<feature type="transmembrane region" description="Helical" evidence="1">
    <location>
        <begin position="286"/>
        <end position="306"/>
    </location>
</feature>
<comment type="caution">
    <text evidence="3">The sequence shown here is derived from an EMBL/GenBank/DDBJ whole genome shotgun (WGS) entry which is preliminary data.</text>
</comment>
<name>A0A3E0ABB3_9CHLR</name>
<reference evidence="3 4" key="1">
    <citation type="submission" date="2018-08" db="EMBL/GenBank/DDBJ databases">
        <title>Genomic Encyclopedia of Type Strains, Phase IV (KMG-IV): sequencing the most valuable type-strain genomes for metagenomic binning, comparative biology and taxonomic classification.</title>
        <authorList>
            <person name="Goeker M."/>
        </authorList>
    </citation>
    <scope>NUCLEOTIDE SEQUENCE [LARGE SCALE GENOMIC DNA]</scope>
    <source>
        <strain evidence="3 4">DSM 23923</strain>
    </source>
</reference>
<keyword evidence="1" id="KW-0472">Membrane</keyword>
<dbReference type="Proteomes" id="UP000256388">
    <property type="component" value="Unassembled WGS sequence"/>
</dbReference>
<protein>
    <submittedName>
        <fullName evidence="3">Glycosyltransferase involved in cell wall biosynthesis</fullName>
    </submittedName>
</protein>
<dbReference type="InterPro" id="IPR029044">
    <property type="entry name" value="Nucleotide-diphossugar_trans"/>
</dbReference>
<dbReference type="AlphaFoldDB" id="A0A3E0ABB3"/>
<proteinExistence type="predicted"/>
<evidence type="ECO:0000313" key="4">
    <source>
        <dbReference type="Proteomes" id="UP000256388"/>
    </source>
</evidence>
<dbReference type="SUPFAM" id="SSF53448">
    <property type="entry name" value="Nucleotide-diphospho-sugar transferases"/>
    <property type="match status" value="1"/>
</dbReference>
<dbReference type="EMBL" id="QUMS01000002">
    <property type="protein sequence ID" value="REG08724.1"/>
    <property type="molecule type" value="Genomic_DNA"/>
</dbReference>
<dbReference type="InterPro" id="IPR050256">
    <property type="entry name" value="Glycosyltransferase_2"/>
</dbReference>
<evidence type="ECO:0000256" key="1">
    <source>
        <dbReference type="SAM" id="Phobius"/>
    </source>
</evidence>